<dbReference type="EMBL" id="BMLF01000002">
    <property type="protein sequence ID" value="GGM06327.1"/>
    <property type="molecule type" value="Genomic_DNA"/>
</dbReference>
<protein>
    <submittedName>
        <fullName evidence="1">Membrane protein</fullName>
    </submittedName>
</protein>
<sequence>MTRKTALITGANGRFGRHAARAFAAAGWHVHRFDRRTGDLTRAAADADVVVMGMHPPTYDLWDTQLLPLHRMTIDAARTHDIPVIVPGSVYGFGPGAGPVFGPGAPMRATNPLGRLRREMEALYRDSGVRTIMLYMGDFIDDRASGNWFDRFIARDVWKGRIAYPGPVDTEHAWCWLPDAARIAVALAERDDLARFEQVPVPGHTLTGRDLAGALSRVTGHTVRAGRFPWWQLQLARPFLPVLRGVFEMRYLWSLPHRLDPAPLGRLLPGFVPTPLDAALAEAIHPLRPETRAAGRSAAA</sequence>
<evidence type="ECO:0000313" key="1">
    <source>
        <dbReference type="EMBL" id="GGM06327.1"/>
    </source>
</evidence>
<dbReference type="RefSeq" id="WP_028287192.1">
    <property type="nucleotide sequence ID" value="NZ_BMLF01000002.1"/>
</dbReference>
<gene>
    <name evidence="1" type="ORF">GCM10011534_30100</name>
</gene>
<dbReference type="SUPFAM" id="SSF51735">
    <property type="entry name" value="NAD(P)-binding Rossmann-fold domains"/>
    <property type="match status" value="1"/>
</dbReference>
<comment type="caution">
    <text evidence="1">The sequence shown here is derived from an EMBL/GenBank/DDBJ whole genome shotgun (WGS) entry which is preliminary data.</text>
</comment>
<accession>A0A917T238</accession>
<keyword evidence="2" id="KW-1185">Reference proteome</keyword>
<dbReference type="Gene3D" id="3.40.50.720">
    <property type="entry name" value="NAD(P)-binding Rossmann-like Domain"/>
    <property type="match status" value="1"/>
</dbReference>
<organism evidence="1 2">
    <name type="scientific">Pseudooceanicola nanhaiensis</name>
    <dbReference type="NCBI Taxonomy" id="375761"/>
    <lineage>
        <taxon>Bacteria</taxon>
        <taxon>Pseudomonadati</taxon>
        <taxon>Pseudomonadota</taxon>
        <taxon>Alphaproteobacteria</taxon>
        <taxon>Rhodobacterales</taxon>
        <taxon>Paracoccaceae</taxon>
        <taxon>Pseudooceanicola</taxon>
    </lineage>
</organism>
<dbReference type="AlphaFoldDB" id="A0A917T238"/>
<evidence type="ECO:0000313" key="2">
    <source>
        <dbReference type="Proteomes" id="UP000649829"/>
    </source>
</evidence>
<reference evidence="1" key="2">
    <citation type="submission" date="2020-09" db="EMBL/GenBank/DDBJ databases">
        <authorList>
            <person name="Sun Q."/>
            <person name="Zhou Y."/>
        </authorList>
    </citation>
    <scope>NUCLEOTIDE SEQUENCE</scope>
    <source>
        <strain evidence="1">CGMCC 1.6293</strain>
    </source>
</reference>
<proteinExistence type="predicted"/>
<name>A0A917T238_9RHOB</name>
<dbReference type="Proteomes" id="UP000649829">
    <property type="component" value="Unassembled WGS sequence"/>
</dbReference>
<reference evidence="1" key="1">
    <citation type="journal article" date="2014" name="Int. J. Syst. Evol. Microbiol.">
        <title>Complete genome sequence of Corynebacterium casei LMG S-19264T (=DSM 44701T), isolated from a smear-ripened cheese.</title>
        <authorList>
            <consortium name="US DOE Joint Genome Institute (JGI-PGF)"/>
            <person name="Walter F."/>
            <person name="Albersmeier A."/>
            <person name="Kalinowski J."/>
            <person name="Ruckert C."/>
        </authorList>
    </citation>
    <scope>NUCLEOTIDE SEQUENCE</scope>
    <source>
        <strain evidence="1">CGMCC 1.6293</strain>
    </source>
</reference>
<dbReference type="InterPro" id="IPR036291">
    <property type="entry name" value="NAD(P)-bd_dom_sf"/>
</dbReference>